<reference evidence="2 3" key="1">
    <citation type="journal article" date="2022" name="Microbiol. Resour. Announc.">
        <title>Complete Genome Sequence of the Hyperthermophilic and Acidophilic Archaeon Saccharolobus caldissimus Strain HS-3T.</title>
        <authorList>
            <person name="Sakai H.D."/>
            <person name="Kurosawa N."/>
        </authorList>
    </citation>
    <scope>NUCLEOTIDE SEQUENCE [LARGE SCALE GENOMIC DNA]</scope>
    <source>
        <strain evidence="2 3">JCM32116</strain>
    </source>
</reference>
<dbReference type="InterPro" id="IPR029052">
    <property type="entry name" value="Metallo-depent_PP-like"/>
</dbReference>
<sequence>MILLISDLHKSLNSIEEMESVKWLLDLLDDLKPDYLIGAGDWGEGMTIDDFSNILSRTRLIAVYGNHENFSIIKSFSIRDGQIIRVGKMRITGINGLIGDNKNYGIHPDKFLKIISKLKDIDILISHQPPYLPEIYPKMRYNEATELMLQAVEQIKPKLYFNGHMTAGCYSYYEFEWGKYLRVDSSSRFRCYAIIDKDVTVYQRGEEIFNFSL</sequence>
<dbReference type="SUPFAM" id="SSF56300">
    <property type="entry name" value="Metallo-dependent phosphatases"/>
    <property type="match status" value="1"/>
</dbReference>
<accession>A0AAQ4CRN9</accession>
<dbReference type="Proteomes" id="UP001319921">
    <property type="component" value="Chromosome"/>
</dbReference>
<proteinExistence type="predicted"/>
<gene>
    <name evidence="2" type="ORF">SACC_14870</name>
</gene>
<dbReference type="GeneID" id="68866213"/>
<dbReference type="GO" id="GO:0016787">
    <property type="term" value="F:hydrolase activity"/>
    <property type="evidence" value="ECO:0007669"/>
    <property type="project" value="InterPro"/>
</dbReference>
<dbReference type="AlphaFoldDB" id="A0AAQ4CRN9"/>
<dbReference type="InterPro" id="IPR004843">
    <property type="entry name" value="Calcineurin-like_PHP"/>
</dbReference>
<dbReference type="RefSeq" id="WP_229572335.1">
    <property type="nucleotide sequence ID" value="NZ_AP025226.1"/>
</dbReference>
<dbReference type="Pfam" id="PF00149">
    <property type="entry name" value="Metallophos"/>
    <property type="match status" value="1"/>
</dbReference>
<name>A0AAQ4CRN9_9CREN</name>
<protein>
    <recommendedName>
        <fullName evidence="1">Calcineurin-like phosphoesterase domain-containing protein</fullName>
    </recommendedName>
</protein>
<feature type="domain" description="Calcineurin-like phosphoesterase" evidence="1">
    <location>
        <begin position="2"/>
        <end position="165"/>
    </location>
</feature>
<keyword evidence="3" id="KW-1185">Reference proteome</keyword>
<dbReference type="CDD" id="cd00838">
    <property type="entry name" value="MPP_superfamily"/>
    <property type="match status" value="1"/>
</dbReference>
<evidence type="ECO:0000313" key="2">
    <source>
        <dbReference type="EMBL" id="BDB98470.1"/>
    </source>
</evidence>
<dbReference type="Gene3D" id="3.60.21.10">
    <property type="match status" value="1"/>
</dbReference>
<dbReference type="KEGG" id="scas:SACC_14870"/>
<organism evidence="2 3">
    <name type="scientific">Saccharolobus caldissimus</name>
    <dbReference type="NCBI Taxonomy" id="1702097"/>
    <lineage>
        <taxon>Archaea</taxon>
        <taxon>Thermoproteota</taxon>
        <taxon>Thermoprotei</taxon>
        <taxon>Sulfolobales</taxon>
        <taxon>Sulfolobaceae</taxon>
        <taxon>Saccharolobus</taxon>
    </lineage>
</organism>
<dbReference type="EMBL" id="AP025226">
    <property type="protein sequence ID" value="BDB98470.1"/>
    <property type="molecule type" value="Genomic_DNA"/>
</dbReference>
<evidence type="ECO:0000259" key="1">
    <source>
        <dbReference type="Pfam" id="PF00149"/>
    </source>
</evidence>
<evidence type="ECO:0000313" key="3">
    <source>
        <dbReference type="Proteomes" id="UP001319921"/>
    </source>
</evidence>